<dbReference type="Pfam" id="PF00350">
    <property type="entry name" value="Dynamin_N"/>
    <property type="match status" value="1"/>
</dbReference>
<feature type="domain" description="Dynamin N-terminal" evidence="2">
    <location>
        <begin position="56"/>
        <end position="264"/>
    </location>
</feature>
<evidence type="ECO:0000313" key="3">
    <source>
        <dbReference type="EMBL" id="EPD13144.1"/>
    </source>
</evidence>
<proteinExistence type="predicted"/>
<dbReference type="InterPro" id="IPR027417">
    <property type="entry name" value="P-loop_NTPase"/>
</dbReference>
<name>A0AB33Z1W8_9GAMM</name>
<accession>A0AB33Z1W8</accession>
<feature type="coiled-coil region" evidence="1">
    <location>
        <begin position="570"/>
        <end position="617"/>
    </location>
</feature>
<comment type="caution">
    <text evidence="3">The sequence shown here is derived from an EMBL/GenBank/DDBJ whole genome shotgun (WGS) entry which is preliminary data.</text>
</comment>
<dbReference type="PANTHER" id="PTHR43681:SF1">
    <property type="entry name" value="SARCALUMENIN"/>
    <property type="match status" value="1"/>
</dbReference>
<organism evidence="3 4">
    <name type="scientific">Cycloclasticus pugetii</name>
    <dbReference type="NCBI Taxonomy" id="34068"/>
    <lineage>
        <taxon>Bacteria</taxon>
        <taxon>Pseudomonadati</taxon>
        <taxon>Pseudomonadota</taxon>
        <taxon>Gammaproteobacteria</taxon>
        <taxon>Thiotrichales</taxon>
        <taxon>Piscirickettsiaceae</taxon>
        <taxon>Cycloclasticus</taxon>
    </lineage>
</organism>
<reference evidence="3 4" key="1">
    <citation type="journal article" date="2013" name="Genome Announc.">
        <title>Genome Sequence of the Pyrene- and Fluoranthene-Degrading Bacterium Cycloclasticus sp. Strain PY97M.</title>
        <authorList>
            <person name="Cui Z."/>
            <person name="Xu G."/>
            <person name="Li Q."/>
            <person name="Gao W."/>
            <person name="Zheng L."/>
        </authorList>
    </citation>
    <scope>NUCLEOTIDE SEQUENCE [LARGE SCALE GENOMIC DNA]</scope>
    <source>
        <strain evidence="3 4">PY97M</strain>
    </source>
</reference>
<sequence>MNLDAQLRSYDLWKQSMTDSIKVYQHWLDEMSLTDTETELMLIKNLRLIEKDTITIAFAAEFSRGKTELINALFFSSAGIRLLPSSPGRTTMCPTELFYDRKAAPYLRLLDIETRANDTSIEDYKRDPKHWVHIELDDDSPEKMQDSFLQLLKTKTVSAAHAKELGLATEEVEGEVTIPAWRHALVSFPHPLLEKGLTVLDTPGLNALGSEPELTLSMLPNAQAMIFVLAADTGVTQSDMAMWKQYVQGYSNKHPHSLAVVLNKIDTLSDELMSDDEWTQSIHKQTLETAGLLNLDEQVVFPLSAKQGLIGNIKKNQQMISASGIQGLESFLSDRILSSQKEILQHKVISDVVDSMKLANSVLTSRLQHVVNHTNELNGFYSKSEEATAELLLETRKEQTAYKQNLAHLKTSRHIFYTQIADLLEVVNPKRVSYLIDEGREQMSKSWTSVGIRQGMKSSFEGLNSLLNETLSTTQASIKLLDAIYKRFKDEHNLDVEQAARFDIKVYQQRLDKLLRDGLEFSSSSEAALTEQNTLTKRFVNTVGAQAISIFEQAQADINRWKSMALANLIREVSEQKKLMESKLDSLRSVSAGKNELDDKIANNRALETEIKERQAQLLHMMDQINISAESLEVEKSVRQEAI</sequence>
<dbReference type="InterPro" id="IPR045063">
    <property type="entry name" value="Dynamin_N"/>
</dbReference>
<evidence type="ECO:0000259" key="2">
    <source>
        <dbReference type="Pfam" id="PF00350"/>
    </source>
</evidence>
<dbReference type="EMBL" id="ASHL01000004">
    <property type="protein sequence ID" value="EPD13144.1"/>
    <property type="molecule type" value="Genomic_DNA"/>
</dbReference>
<keyword evidence="4" id="KW-1185">Reference proteome</keyword>
<gene>
    <name evidence="3" type="ORF">L196_05865</name>
</gene>
<dbReference type="AlphaFoldDB" id="A0AB33Z1W8"/>
<dbReference type="RefSeq" id="WP_016390295.1">
    <property type="nucleotide sequence ID" value="NZ_KE646807.1"/>
</dbReference>
<dbReference type="Proteomes" id="UP000015462">
    <property type="component" value="Unassembled WGS sequence"/>
</dbReference>
<dbReference type="InterPro" id="IPR051943">
    <property type="entry name" value="TRAFAC_Dynamin-like_GTPase"/>
</dbReference>
<keyword evidence="1" id="KW-0175">Coiled coil</keyword>
<evidence type="ECO:0000256" key="1">
    <source>
        <dbReference type="SAM" id="Coils"/>
    </source>
</evidence>
<dbReference type="PANTHER" id="PTHR43681">
    <property type="entry name" value="TRANSMEMBRANE GTPASE FZO"/>
    <property type="match status" value="1"/>
</dbReference>
<evidence type="ECO:0000313" key="4">
    <source>
        <dbReference type="Proteomes" id="UP000015462"/>
    </source>
</evidence>
<dbReference type="SUPFAM" id="SSF52540">
    <property type="entry name" value="P-loop containing nucleoside triphosphate hydrolases"/>
    <property type="match status" value="1"/>
</dbReference>
<dbReference type="Gene3D" id="3.40.50.300">
    <property type="entry name" value="P-loop containing nucleotide triphosphate hydrolases"/>
    <property type="match status" value="1"/>
</dbReference>
<protein>
    <submittedName>
        <fullName evidence="3">GTPase-like protein</fullName>
    </submittedName>
</protein>